<dbReference type="KEGG" id="ure:UREG_04401"/>
<dbReference type="Pfam" id="PF04179">
    <property type="entry name" value="Init_tRNA_PT"/>
    <property type="match status" value="1"/>
</dbReference>
<dbReference type="EMBL" id="CH476616">
    <property type="protein sequence ID" value="EEP79555.1"/>
    <property type="molecule type" value="Genomic_DNA"/>
</dbReference>
<dbReference type="InParanoid" id="C4JNT1"/>
<dbReference type="FunCoup" id="C4JNT1">
    <property type="interactions" value="44"/>
</dbReference>
<organism evidence="3 4">
    <name type="scientific">Uncinocarpus reesii (strain UAMH 1704)</name>
    <dbReference type="NCBI Taxonomy" id="336963"/>
    <lineage>
        <taxon>Eukaryota</taxon>
        <taxon>Fungi</taxon>
        <taxon>Dikarya</taxon>
        <taxon>Ascomycota</taxon>
        <taxon>Pezizomycotina</taxon>
        <taxon>Eurotiomycetes</taxon>
        <taxon>Eurotiomycetidae</taxon>
        <taxon>Onygenales</taxon>
        <taxon>Onygenaceae</taxon>
        <taxon>Uncinocarpus</taxon>
    </lineage>
</organism>
<evidence type="ECO:0000313" key="3">
    <source>
        <dbReference type="EMBL" id="EEP79555.1"/>
    </source>
</evidence>
<dbReference type="PANTHER" id="PTHR31811:SF0">
    <property type="entry name" value="TRNA A64-2'-O-RIBOSYLPHOSPHATE TRANSFERASE"/>
    <property type="match status" value="1"/>
</dbReference>
<dbReference type="HOGENOM" id="CLU_027654_1_0_1"/>
<dbReference type="AlphaFoldDB" id="C4JNT1"/>
<dbReference type="VEuPathDB" id="FungiDB:UREG_04401"/>
<dbReference type="GO" id="GO:0019988">
    <property type="term" value="P:charged-tRNA amino acid modification"/>
    <property type="evidence" value="ECO:0007669"/>
    <property type="project" value="InterPro"/>
</dbReference>
<dbReference type="PANTHER" id="PTHR31811">
    <property type="entry name" value="TRNA A64-2'-O-RIBOSYLPHOSPHATE TRANSFERASE"/>
    <property type="match status" value="1"/>
</dbReference>
<name>C4JNT1_UNCRE</name>
<dbReference type="eggNOG" id="KOG2634">
    <property type="taxonomic scope" value="Eukaryota"/>
</dbReference>
<feature type="domain" description="Rit1 N-terminal" evidence="2">
    <location>
        <begin position="1"/>
        <end position="159"/>
    </location>
</feature>
<proteinExistence type="predicted"/>
<sequence length="287" mass="31372">MPDALSKTVPIWSAVMNKSLFPEKPASHHVQFPPRLLGASEKSQIQSRIDGFVAAFKGLGLDLEALKRRMGKPVRLEWATREYPLPECTNDMEYHLIVLCSASKRVRGAEMSEGGYIQGAGDDSEGWAYGLTPDIFWKEKDILLSTGEESLPGLIEGLLQKQRQAVSTEQATVISPTKNVFIGKSESLNDPAISFDLIIDCHGDPDSSQGTRLNLGCGTGKLGSRNLRKVLDRVEEFIPNHLNKDSSQSLLVACDTGKDLSVGTALMILCSFFNDDGKLSFTSKSPI</sequence>
<dbReference type="GeneID" id="8440999"/>
<evidence type="ECO:0008006" key="5">
    <source>
        <dbReference type="Google" id="ProtNLM"/>
    </source>
</evidence>
<accession>C4JNT1</accession>
<evidence type="ECO:0000259" key="2">
    <source>
        <dbReference type="Pfam" id="PF17184"/>
    </source>
</evidence>
<protein>
    <recommendedName>
        <fullName evidence="5">Initiator tRNA phosphoribosyl transferase</fullName>
    </recommendedName>
</protein>
<feature type="domain" description="Rit1 DUSP-like" evidence="1">
    <location>
        <begin position="212"/>
        <end position="280"/>
    </location>
</feature>
<keyword evidence="4" id="KW-1185">Reference proteome</keyword>
<reference evidence="4" key="1">
    <citation type="journal article" date="2009" name="Genome Res.">
        <title>Comparative genomic analyses of the human fungal pathogens Coccidioides and their relatives.</title>
        <authorList>
            <person name="Sharpton T.J."/>
            <person name="Stajich J.E."/>
            <person name="Rounsley S.D."/>
            <person name="Gardner M.J."/>
            <person name="Wortman J.R."/>
            <person name="Jordar V.S."/>
            <person name="Maiti R."/>
            <person name="Kodira C.D."/>
            <person name="Neafsey D.E."/>
            <person name="Zeng Q."/>
            <person name="Hung C.-Y."/>
            <person name="McMahan C."/>
            <person name="Muszewska A."/>
            <person name="Grynberg M."/>
            <person name="Mandel M.A."/>
            <person name="Kellner E.M."/>
            <person name="Barker B.M."/>
            <person name="Galgiani J.N."/>
            <person name="Orbach M.J."/>
            <person name="Kirkland T.N."/>
            <person name="Cole G.T."/>
            <person name="Henn M.R."/>
            <person name="Birren B.W."/>
            <person name="Taylor J.W."/>
        </authorList>
    </citation>
    <scope>NUCLEOTIDE SEQUENCE [LARGE SCALE GENOMIC DNA]</scope>
    <source>
        <strain evidence="4">UAMH 1704</strain>
    </source>
</reference>
<dbReference type="InterPro" id="IPR033449">
    <property type="entry name" value="Rit1_N"/>
</dbReference>
<dbReference type="GO" id="GO:0005737">
    <property type="term" value="C:cytoplasm"/>
    <property type="evidence" value="ECO:0007669"/>
    <property type="project" value="TreeGrafter"/>
</dbReference>
<dbReference type="Pfam" id="PF17184">
    <property type="entry name" value="Rit1_C"/>
    <property type="match status" value="1"/>
</dbReference>
<gene>
    <name evidence="3" type="ORF">UREG_04401</name>
</gene>
<evidence type="ECO:0000259" key="1">
    <source>
        <dbReference type="Pfam" id="PF04179"/>
    </source>
</evidence>
<dbReference type="OrthoDB" id="45256at2759"/>
<dbReference type="InterPro" id="IPR007306">
    <property type="entry name" value="Rit1"/>
</dbReference>
<dbReference type="RefSeq" id="XP_002544884.1">
    <property type="nucleotide sequence ID" value="XM_002544838.1"/>
</dbReference>
<dbReference type="InterPro" id="IPR033421">
    <property type="entry name" value="Rit1_DUSP-like"/>
</dbReference>
<dbReference type="GO" id="GO:0043399">
    <property type="term" value="F:tRNA adenosine(64)-2'-O-ribosylphosphate transferase activity"/>
    <property type="evidence" value="ECO:0007669"/>
    <property type="project" value="InterPro"/>
</dbReference>
<evidence type="ECO:0000313" key="4">
    <source>
        <dbReference type="Proteomes" id="UP000002058"/>
    </source>
</evidence>
<dbReference type="STRING" id="336963.C4JNT1"/>
<dbReference type="Proteomes" id="UP000002058">
    <property type="component" value="Unassembled WGS sequence"/>
</dbReference>
<dbReference type="OMA" id="SHIEGWI"/>